<keyword evidence="14" id="KW-1133">Transmembrane helix</keyword>
<feature type="transmembrane region" description="Helical" evidence="14">
    <location>
        <begin position="186"/>
        <end position="213"/>
    </location>
</feature>
<dbReference type="PROSITE" id="PS00108">
    <property type="entry name" value="PROTEIN_KINASE_ST"/>
    <property type="match status" value="1"/>
</dbReference>
<keyword evidence="5" id="KW-0808">Transferase</keyword>
<dbReference type="InterPro" id="IPR017441">
    <property type="entry name" value="Protein_kinase_ATP_BS"/>
</dbReference>
<dbReference type="Gene3D" id="1.10.510.10">
    <property type="entry name" value="Transferase(Phosphotransferase) domain 1"/>
    <property type="match status" value="1"/>
</dbReference>
<dbReference type="PROSITE" id="PS50011">
    <property type="entry name" value="PROTEIN_KINASE_DOM"/>
    <property type="match status" value="1"/>
</dbReference>
<dbReference type="InterPro" id="IPR001611">
    <property type="entry name" value="Leu-rich_rpt"/>
</dbReference>
<dbReference type="OrthoDB" id="4062651at2759"/>
<dbReference type="InterPro" id="IPR008271">
    <property type="entry name" value="Ser/Thr_kinase_AS"/>
</dbReference>
<dbReference type="FunFam" id="1.10.510.10:FF:000051">
    <property type="entry name" value="Receptor-like serine/threonine-protein kinase ALE2"/>
    <property type="match status" value="1"/>
</dbReference>
<dbReference type="GO" id="GO:0005524">
    <property type="term" value="F:ATP binding"/>
    <property type="evidence" value="ECO:0007669"/>
    <property type="project" value="UniProtKB-UniRule"/>
</dbReference>
<keyword evidence="6" id="KW-0677">Repeat</keyword>
<dbReference type="PROSITE" id="PS00107">
    <property type="entry name" value="PROTEIN_KINASE_ATP"/>
    <property type="match status" value="1"/>
</dbReference>
<keyword evidence="4" id="KW-0433">Leucine-rich repeat</keyword>
<dbReference type="Gramene" id="GBG79221">
    <property type="protein sequence ID" value="GBG79221"/>
    <property type="gene ID" value="CBR_g29272"/>
</dbReference>
<dbReference type="EMBL" id="BFEA01000314">
    <property type="protein sequence ID" value="GBG79221.1"/>
    <property type="molecule type" value="Genomic_DNA"/>
</dbReference>
<reference evidence="16 17" key="1">
    <citation type="journal article" date="2018" name="Cell">
        <title>The Chara Genome: Secondary Complexity and Implications for Plant Terrestrialization.</title>
        <authorList>
            <person name="Nishiyama T."/>
            <person name="Sakayama H."/>
            <person name="Vries J.D."/>
            <person name="Buschmann H."/>
            <person name="Saint-Marcoux D."/>
            <person name="Ullrich K.K."/>
            <person name="Haas F.B."/>
            <person name="Vanderstraeten L."/>
            <person name="Becker D."/>
            <person name="Lang D."/>
            <person name="Vosolsobe S."/>
            <person name="Rombauts S."/>
            <person name="Wilhelmsson P.K.I."/>
            <person name="Janitza P."/>
            <person name="Kern R."/>
            <person name="Heyl A."/>
            <person name="Rumpler F."/>
            <person name="Villalobos L.I.A.C."/>
            <person name="Clay J.M."/>
            <person name="Skokan R."/>
            <person name="Toyoda A."/>
            <person name="Suzuki Y."/>
            <person name="Kagoshima H."/>
            <person name="Schijlen E."/>
            <person name="Tajeshwar N."/>
            <person name="Catarino B."/>
            <person name="Hetherington A.J."/>
            <person name="Saltykova A."/>
            <person name="Bonnot C."/>
            <person name="Breuninger H."/>
            <person name="Symeonidi A."/>
            <person name="Radhakrishnan G.V."/>
            <person name="Van Nieuwerburgh F."/>
            <person name="Deforce D."/>
            <person name="Chang C."/>
            <person name="Karol K.G."/>
            <person name="Hedrich R."/>
            <person name="Ulvskov P."/>
            <person name="Glockner G."/>
            <person name="Delwiche C.F."/>
            <person name="Petrasek J."/>
            <person name="Van de Peer Y."/>
            <person name="Friml J."/>
            <person name="Beilby M."/>
            <person name="Dolan L."/>
            <person name="Kohara Y."/>
            <person name="Sugano S."/>
            <person name="Fujiyama A."/>
            <person name="Delaux P.-M."/>
            <person name="Quint M."/>
            <person name="TheiBen G."/>
            <person name="Hagemann M."/>
            <person name="Harholt J."/>
            <person name="Dunand C."/>
            <person name="Zachgo S."/>
            <person name="Langdale J."/>
            <person name="Maumus F."/>
            <person name="Straeten D.V.D."/>
            <person name="Gould S.B."/>
            <person name="Rensing S.A."/>
        </authorList>
    </citation>
    <scope>NUCLEOTIDE SEQUENCE [LARGE SCALE GENOMIC DNA]</scope>
    <source>
        <strain evidence="16 17">S276</strain>
    </source>
</reference>
<sequence>MSRTIDQDLVALQELRNTAFASGTSPIWSGSDPCEPWSLWEGIECKASVQNGDLQAVNSVQLRDVHLGGSLPEAIGNLTEITKLVLVNASLGGVLPVSLGRLAGLQDLVLSRNRFNGAIPDSLTNLHNLENLDLSLNDLSGVLPNFSMNVSVNVTGNRLLCTSECPQDTTLVKKEMEEKRAGGSSLTFAVIFVCALSAAVVGALSLALLYYYWIRKKSESEFGKHVPELANKESQRDHQMLVGLDPAGAAPQVFTYRALQLATNNFSPANIVGEGGFGSVYRAVLPNGSVAAVKRLDRTGRQGEREFKVEVYMLSSLSSPYLLRMIGYCADMDHRLLVYEYMPNGSLQEHLHSDGKHGSCLVLDWNTRLRIALDAARGLEYLHEKANPPVIHRDFKSSNVLLDQNFCAKVSDFGLAKLGPERAGGHVSTRVLGTQGYVAPEYALTGHLTTKSDVYSYGVVLLELLTGRLPVDSKRPLGETVLVSWALPMLNDREQVLKMVDPALQGQFAFKDLVQVAAVATTCVQQEAEYRPLMTDVVQSLVPLVKIKSKPLSISHGPDANIVDSSGPSSKVNPDKTVTPP</sequence>
<keyword evidence="3" id="KW-0723">Serine/threonine-protein kinase</keyword>
<evidence type="ECO:0000313" key="16">
    <source>
        <dbReference type="EMBL" id="GBG79221.1"/>
    </source>
</evidence>
<comment type="caution">
    <text evidence="16">The sequence shown here is derived from an EMBL/GenBank/DDBJ whole genome shotgun (WGS) entry which is preliminary data.</text>
</comment>
<keyword evidence="7 12" id="KW-0547">Nucleotide-binding</keyword>
<dbReference type="InterPro" id="IPR000719">
    <property type="entry name" value="Prot_kinase_dom"/>
</dbReference>
<dbReference type="FunFam" id="3.30.200.20:FF:000015">
    <property type="entry name" value="Somatic embryogenesis receptor kinase 1"/>
    <property type="match status" value="1"/>
</dbReference>
<proteinExistence type="predicted"/>
<keyword evidence="14" id="KW-0812">Transmembrane</keyword>
<keyword evidence="9 12" id="KW-0067">ATP-binding</keyword>
<gene>
    <name evidence="16" type="ORF">CBR_g29272</name>
</gene>
<evidence type="ECO:0000256" key="14">
    <source>
        <dbReference type="SAM" id="Phobius"/>
    </source>
</evidence>
<dbReference type="CDD" id="cd14066">
    <property type="entry name" value="STKc_IRAK"/>
    <property type="match status" value="1"/>
</dbReference>
<evidence type="ECO:0000313" key="17">
    <source>
        <dbReference type="Proteomes" id="UP000265515"/>
    </source>
</evidence>
<dbReference type="SUPFAM" id="SSF52058">
    <property type="entry name" value="L domain-like"/>
    <property type="match status" value="1"/>
</dbReference>
<dbReference type="OMA" id="EKWIEWE"/>
<dbReference type="PANTHER" id="PTHR47985:SF24">
    <property type="entry name" value="PROTEIN KINASE SUPERFAMILY PROTEIN"/>
    <property type="match status" value="1"/>
</dbReference>
<dbReference type="InterPro" id="IPR011009">
    <property type="entry name" value="Kinase-like_dom_sf"/>
</dbReference>
<keyword evidence="17" id="KW-1185">Reference proteome</keyword>
<protein>
    <recommendedName>
        <fullName evidence="15">Protein kinase domain-containing protein</fullName>
    </recommendedName>
</protein>
<keyword evidence="11" id="KW-0325">Glycoprotein</keyword>
<keyword evidence="8" id="KW-0418">Kinase</keyword>
<dbReference type="GO" id="GO:0004674">
    <property type="term" value="F:protein serine/threonine kinase activity"/>
    <property type="evidence" value="ECO:0007669"/>
    <property type="project" value="UniProtKB-KW"/>
</dbReference>
<dbReference type="Gene3D" id="3.80.10.10">
    <property type="entry name" value="Ribonuclease Inhibitor"/>
    <property type="match status" value="1"/>
</dbReference>
<accession>A0A388LA75</accession>
<evidence type="ECO:0000256" key="11">
    <source>
        <dbReference type="ARBA" id="ARBA00023180"/>
    </source>
</evidence>
<evidence type="ECO:0000256" key="13">
    <source>
        <dbReference type="SAM" id="MobiDB-lite"/>
    </source>
</evidence>
<keyword evidence="10 14" id="KW-0472">Membrane</keyword>
<dbReference type="InterPro" id="IPR032675">
    <property type="entry name" value="LRR_dom_sf"/>
</dbReference>
<evidence type="ECO:0000256" key="7">
    <source>
        <dbReference type="ARBA" id="ARBA00022741"/>
    </source>
</evidence>
<feature type="region of interest" description="Disordered" evidence="13">
    <location>
        <begin position="558"/>
        <end position="581"/>
    </location>
</feature>
<dbReference type="PANTHER" id="PTHR47985">
    <property type="entry name" value="OS07G0668900 PROTEIN"/>
    <property type="match status" value="1"/>
</dbReference>
<comment type="subcellular location">
    <subcellularLocation>
        <location evidence="1">Cell membrane</location>
    </subcellularLocation>
</comment>
<feature type="domain" description="Protein kinase" evidence="15">
    <location>
        <begin position="266"/>
        <end position="545"/>
    </location>
</feature>
<keyword evidence="2" id="KW-1003">Cell membrane</keyword>
<dbReference type="AlphaFoldDB" id="A0A388LA75"/>
<evidence type="ECO:0000256" key="3">
    <source>
        <dbReference type="ARBA" id="ARBA00022527"/>
    </source>
</evidence>
<dbReference type="GO" id="GO:0005886">
    <property type="term" value="C:plasma membrane"/>
    <property type="evidence" value="ECO:0007669"/>
    <property type="project" value="UniProtKB-SubCell"/>
</dbReference>
<evidence type="ECO:0000259" key="15">
    <source>
        <dbReference type="PROSITE" id="PS50011"/>
    </source>
</evidence>
<dbReference type="STRING" id="69332.A0A388LA75"/>
<name>A0A388LA75_CHABU</name>
<feature type="binding site" evidence="12">
    <location>
        <position position="294"/>
    </location>
    <ligand>
        <name>ATP</name>
        <dbReference type="ChEBI" id="CHEBI:30616"/>
    </ligand>
</feature>
<dbReference type="Pfam" id="PF13855">
    <property type="entry name" value="LRR_8"/>
    <property type="match status" value="1"/>
</dbReference>
<organism evidence="16 17">
    <name type="scientific">Chara braunii</name>
    <name type="common">Braun's stonewort</name>
    <dbReference type="NCBI Taxonomy" id="69332"/>
    <lineage>
        <taxon>Eukaryota</taxon>
        <taxon>Viridiplantae</taxon>
        <taxon>Streptophyta</taxon>
        <taxon>Charophyceae</taxon>
        <taxon>Charales</taxon>
        <taxon>Characeae</taxon>
        <taxon>Chara</taxon>
    </lineage>
</organism>
<feature type="compositionally biased region" description="Polar residues" evidence="13">
    <location>
        <begin position="563"/>
        <end position="572"/>
    </location>
</feature>
<dbReference type="Proteomes" id="UP000265515">
    <property type="component" value="Unassembled WGS sequence"/>
</dbReference>
<dbReference type="FunFam" id="3.80.10.10:FF:000041">
    <property type="entry name" value="LRR receptor-like serine/threonine-protein kinase ERECTA"/>
    <property type="match status" value="1"/>
</dbReference>
<dbReference type="Gene3D" id="3.30.200.20">
    <property type="entry name" value="Phosphorylase Kinase, domain 1"/>
    <property type="match status" value="1"/>
</dbReference>
<dbReference type="Pfam" id="PF07714">
    <property type="entry name" value="PK_Tyr_Ser-Thr"/>
    <property type="match status" value="1"/>
</dbReference>
<evidence type="ECO:0000256" key="6">
    <source>
        <dbReference type="ARBA" id="ARBA00022737"/>
    </source>
</evidence>
<evidence type="ECO:0000256" key="9">
    <source>
        <dbReference type="ARBA" id="ARBA00022840"/>
    </source>
</evidence>
<evidence type="ECO:0000256" key="10">
    <source>
        <dbReference type="ARBA" id="ARBA00023136"/>
    </source>
</evidence>
<evidence type="ECO:0000256" key="5">
    <source>
        <dbReference type="ARBA" id="ARBA00022679"/>
    </source>
</evidence>
<dbReference type="InterPro" id="IPR001245">
    <property type="entry name" value="Ser-Thr/Tyr_kinase_cat_dom"/>
</dbReference>
<evidence type="ECO:0000256" key="2">
    <source>
        <dbReference type="ARBA" id="ARBA00022475"/>
    </source>
</evidence>
<evidence type="ECO:0000256" key="8">
    <source>
        <dbReference type="ARBA" id="ARBA00022777"/>
    </source>
</evidence>
<evidence type="ECO:0000256" key="4">
    <source>
        <dbReference type="ARBA" id="ARBA00022614"/>
    </source>
</evidence>
<dbReference type="SUPFAM" id="SSF56112">
    <property type="entry name" value="Protein kinase-like (PK-like)"/>
    <property type="match status" value="1"/>
</dbReference>
<evidence type="ECO:0000256" key="1">
    <source>
        <dbReference type="ARBA" id="ARBA00004236"/>
    </source>
</evidence>
<evidence type="ECO:0000256" key="12">
    <source>
        <dbReference type="PROSITE-ProRule" id="PRU10141"/>
    </source>
</evidence>